<dbReference type="Proteomes" id="UP001307849">
    <property type="component" value="Unassembled WGS sequence"/>
</dbReference>
<organism evidence="1 2">
    <name type="scientific">Arthrobotrys conoides</name>
    <dbReference type="NCBI Taxonomy" id="74498"/>
    <lineage>
        <taxon>Eukaryota</taxon>
        <taxon>Fungi</taxon>
        <taxon>Dikarya</taxon>
        <taxon>Ascomycota</taxon>
        <taxon>Pezizomycotina</taxon>
        <taxon>Orbiliomycetes</taxon>
        <taxon>Orbiliales</taxon>
        <taxon>Orbiliaceae</taxon>
        <taxon>Arthrobotrys</taxon>
    </lineage>
</organism>
<name>A0AAN8RRZ5_9PEZI</name>
<comment type="caution">
    <text evidence="1">The sequence shown here is derived from an EMBL/GenBank/DDBJ whole genome shotgun (WGS) entry which is preliminary data.</text>
</comment>
<keyword evidence="2" id="KW-1185">Reference proteome</keyword>
<dbReference type="AlphaFoldDB" id="A0AAN8RRZ5"/>
<protein>
    <submittedName>
        <fullName evidence="1">Uncharacterized protein</fullName>
    </submittedName>
</protein>
<sequence>MADFYIPQSYLETRVSAIRSFFALPESVADNTDYISFDTINAADGHAIRAAFDNDPLFGAARARFTYDPVFTQIRIKRGSPLIDVTAKWFQQQQDVWVATGAVPANYYEEILSFGGLELTVFAVPHTIATPGLCLQPWAKPFPSVIVETGFTESLIDLDRDKEIWKTSTHGGTRVVIITKFEVTHRGTVMGDVYFHRLNGIGGISTHSKCTLFPAPYSDQQEVFFISLGEVYSGSCPEGGNPDTPLQLNITELRQMCREELRNNDLVPDSDDRLAASGSL</sequence>
<dbReference type="EMBL" id="JAVHJM010000009">
    <property type="protein sequence ID" value="KAK6506400.1"/>
    <property type="molecule type" value="Genomic_DNA"/>
</dbReference>
<gene>
    <name evidence="1" type="ORF">TWF506_011311</name>
</gene>
<evidence type="ECO:0000313" key="2">
    <source>
        <dbReference type="Proteomes" id="UP001307849"/>
    </source>
</evidence>
<reference evidence="1 2" key="1">
    <citation type="submission" date="2019-10" db="EMBL/GenBank/DDBJ databases">
        <authorList>
            <person name="Palmer J.M."/>
        </authorList>
    </citation>
    <scope>NUCLEOTIDE SEQUENCE [LARGE SCALE GENOMIC DNA]</scope>
    <source>
        <strain evidence="1 2">TWF506</strain>
    </source>
</reference>
<evidence type="ECO:0000313" key="1">
    <source>
        <dbReference type="EMBL" id="KAK6506400.1"/>
    </source>
</evidence>
<proteinExistence type="predicted"/>
<accession>A0AAN8RRZ5</accession>